<proteinExistence type="predicted"/>
<accession>A0A7R9CI85</accession>
<evidence type="ECO:0000313" key="1">
    <source>
        <dbReference type="EMBL" id="CAD7395200.1"/>
    </source>
</evidence>
<gene>
    <name evidence="1" type="ORF">TCEB3V08_LOCUS3011</name>
</gene>
<name>A0A7R9CI85_TIMCR</name>
<sequence>MAARRDNRCKEPCQVYGGPHLVFHPEVPTYVIPAWDSGSSSPVTRMLRLESRLGVCVSSMCLEHTGTYHASAGACGKNSSMSLPNTADRAQRTRQYRSSFLYVRGSVLTIRNEPRTSIQSRSSIRQCRDVLSSHGLAETSQLGPGYLVGARDLQPGEMIMSEEPLVVGPCQGCKPMCLGCYKLLVSDMENMARPLALLNAGLNLFCGMVGGRVKCVA</sequence>
<dbReference type="AlphaFoldDB" id="A0A7R9CI85"/>
<organism evidence="1">
    <name type="scientific">Timema cristinae</name>
    <name type="common">Walking stick</name>
    <dbReference type="NCBI Taxonomy" id="61476"/>
    <lineage>
        <taxon>Eukaryota</taxon>
        <taxon>Metazoa</taxon>
        <taxon>Ecdysozoa</taxon>
        <taxon>Arthropoda</taxon>
        <taxon>Hexapoda</taxon>
        <taxon>Insecta</taxon>
        <taxon>Pterygota</taxon>
        <taxon>Neoptera</taxon>
        <taxon>Polyneoptera</taxon>
        <taxon>Phasmatodea</taxon>
        <taxon>Timematodea</taxon>
        <taxon>Timematoidea</taxon>
        <taxon>Timematidae</taxon>
        <taxon>Timema</taxon>
    </lineage>
</organism>
<protein>
    <submittedName>
        <fullName evidence="1">Uncharacterized protein</fullName>
    </submittedName>
</protein>
<reference evidence="1" key="1">
    <citation type="submission" date="2020-11" db="EMBL/GenBank/DDBJ databases">
        <authorList>
            <person name="Tran Van P."/>
        </authorList>
    </citation>
    <scope>NUCLEOTIDE SEQUENCE</scope>
</reference>
<dbReference type="EMBL" id="OC317165">
    <property type="protein sequence ID" value="CAD7395200.1"/>
    <property type="molecule type" value="Genomic_DNA"/>
</dbReference>